<name>A0A6J4VUD1_9DEIN</name>
<dbReference type="InterPro" id="IPR053146">
    <property type="entry name" value="QDO-like"/>
</dbReference>
<proteinExistence type="predicted"/>
<reference evidence="2" key="1">
    <citation type="submission" date="2020-02" db="EMBL/GenBank/DDBJ databases">
        <authorList>
            <person name="Meier V. D."/>
        </authorList>
    </citation>
    <scope>NUCLEOTIDE SEQUENCE</scope>
    <source>
        <strain evidence="2">AVDCRST_MAG86</strain>
    </source>
</reference>
<dbReference type="InterPro" id="IPR014710">
    <property type="entry name" value="RmlC-like_jellyroll"/>
</dbReference>
<dbReference type="PANTHER" id="PTHR36440:SF1">
    <property type="entry name" value="PUTATIVE (AFU_ORTHOLOGUE AFUA_8G07350)-RELATED"/>
    <property type="match status" value="1"/>
</dbReference>
<dbReference type="SUPFAM" id="SSF51182">
    <property type="entry name" value="RmlC-like cupins"/>
    <property type="match status" value="1"/>
</dbReference>
<dbReference type="InterPro" id="IPR011051">
    <property type="entry name" value="RmlC_Cupin_sf"/>
</dbReference>
<protein>
    <recommendedName>
        <fullName evidence="1">Cupin type-2 domain-containing protein</fullName>
    </recommendedName>
</protein>
<dbReference type="EMBL" id="CADCWP010000357">
    <property type="protein sequence ID" value="CAA9588214.1"/>
    <property type="molecule type" value="Genomic_DNA"/>
</dbReference>
<organism evidence="2">
    <name type="scientific">uncultured Truepera sp</name>
    <dbReference type="NCBI Taxonomy" id="543023"/>
    <lineage>
        <taxon>Bacteria</taxon>
        <taxon>Thermotogati</taxon>
        <taxon>Deinococcota</taxon>
        <taxon>Deinococci</taxon>
        <taxon>Trueperales</taxon>
        <taxon>Trueperaceae</taxon>
        <taxon>Truepera</taxon>
        <taxon>environmental samples</taxon>
    </lineage>
</organism>
<dbReference type="Gene3D" id="2.60.120.10">
    <property type="entry name" value="Jelly Rolls"/>
    <property type="match status" value="1"/>
</dbReference>
<evidence type="ECO:0000259" key="1">
    <source>
        <dbReference type="Pfam" id="PF07883"/>
    </source>
</evidence>
<gene>
    <name evidence="2" type="ORF">AVDCRST_MAG86-4040</name>
</gene>
<dbReference type="Pfam" id="PF07883">
    <property type="entry name" value="Cupin_2"/>
    <property type="match status" value="1"/>
</dbReference>
<dbReference type="PANTHER" id="PTHR36440">
    <property type="entry name" value="PUTATIVE (AFU_ORTHOLOGUE AFUA_8G07350)-RELATED"/>
    <property type="match status" value="1"/>
</dbReference>
<evidence type="ECO:0000313" key="2">
    <source>
        <dbReference type="EMBL" id="CAA9588214.1"/>
    </source>
</evidence>
<dbReference type="AlphaFoldDB" id="A0A6J4VUD1"/>
<accession>A0A6J4VUD1</accession>
<feature type="domain" description="Cupin type-2" evidence="1">
    <location>
        <begin position="52"/>
        <end position="116"/>
    </location>
</feature>
<sequence length="176" mass="19432">MTTTDTPDLPAIPGSAPFIHNVDCAPAYWWLDILWVILADAKDTGGRYSLMYELMPKGSGPGPHKHTWSDETYYMLHGEVSFLVGEEIRTARQGDFVMVPRNTRHAFRVDSETASFLNGYTPASLEAAVIELALPAPERVIPPKGATPLPRMTAEQYRRYGMDYVPGPNPLAPDAA</sequence>
<dbReference type="InterPro" id="IPR013096">
    <property type="entry name" value="Cupin_2"/>
</dbReference>